<dbReference type="GO" id="GO:0006508">
    <property type="term" value="P:proteolysis"/>
    <property type="evidence" value="ECO:0007669"/>
    <property type="project" value="InterPro"/>
</dbReference>
<feature type="compositionally biased region" description="Basic and acidic residues" evidence="1">
    <location>
        <begin position="337"/>
        <end position="358"/>
    </location>
</feature>
<sequence length="393" mass="41839">MNLAKSAAFLLVGLVLGIGVAPRLPELQKKWAVVVERVKTKARPVARAETAAAPARPAAVPTPQPVGILKGVEAGEIGRLLGTTEEASPAKITKALEQSGGRWAVAEARKAASPERPWVAELLPGPVAYWRVRSLGVAVSEAMGRDWVVWKQKNPLGAVLDLRECKPAQSLAAAAEVAGLFVTPGEVLFTWRDGAGREKVFRSDRQPLGLGEGYPLIVLVGPELRGAGELLAYLLQERGGAILVGQSTAGQMGWLAETRLSTGRSLYRSKGEIVLPGGQAPLGRPLPPDLNLASGSVVDTEIWPGGEATIASTVAEVPPIKRPNEALLLLGEDAEMEELRSEKEGKDEPKRPPQDKGLQRAGDLLRGLRKIPPGRRASFDPCDFQGQVYCSTT</sequence>
<protein>
    <recommendedName>
        <fullName evidence="2">Tail specific protease domain-containing protein</fullName>
    </recommendedName>
</protein>
<reference evidence="3 4" key="1">
    <citation type="submission" date="2015-10" db="EMBL/GenBank/DDBJ databases">
        <title>Metagenome-Assembled Genomes uncover a global brackish microbiome.</title>
        <authorList>
            <person name="Hugerth L.W."/>
            <person name="Larsson J."/>
            <person name="Alneberg J."/>
            <person name="Lindh M.V."/>
            <person name="Legrand C."/>
            <person name="Pinhassi J."/>
            <person name="Andersson A.F."/>
        </authorList>
    </citation>
    <scope>NUCLEOTIDE SEQUENCE [LARGE SCALE GENOMIC DNA]</scope>
    <source>
        <strain evidence="3">BACL18 MAG-120507-bin52</strain>
    </source>
</reference>
<dbReference type="InterPro" id="IPR029045">
    <property type="entry name" value="ClpP/crotonase-like_dom_sf"/>
</dbReference>
<dbReference type="Gene3D" id="3.30.750.44">
    <property type="match status" value="1"/>
</dbReference>
<dbReference type="Pfam" id="PF03572">
    <property type="entry name" value="Peptidase_S41"/>
    <property type="match status" value="1"/>
</dbReference>
<dbReference type="GO" id="GO:0008236">
    <property type="term" value="F:serine-type peptidase activity"/>
    <property type="evidence" value="ECO:0007669"/>
    <property type="project" value="InterPro"/>
</dbReference>
<dbReference type="SUPFAM" id="SSF52096">
    <property type="entry name" value="ClpP/crotonase"/>
    <property type="match status" value="1"/>
</dbReference>
<organism evidence="3 4">
    <name type="scientific">Verrucomicrobia subdivision 6 bacterium BACL9 MAG-120507-bin52</name>
    <dbReference type="NCBI Taxonomy" id="1655590"/>
    <lineage>
        <taxon>Bacteria</taxon>
        <taxon>Pseudomonadati</taxon>
        <taxon>Verrucomicrobiota</taxon>
        <taxon>Verrucomicrobiia</taxon>
        <taxon>Verrucomicrobiales</taxon>
        <taxon>Verrucomicrobia subdivision 6</taxon>
    </lineage>
</organism>
<feature type="region of interest" description="Disordered" evidence="1">
    <location>
        <begin position="337"/>
        <end position="380"/>
    </location>
</feature>
<feature type="domain" description="Tail specific protease" evidence="2">
    <location>
        <begin position="85"/>
        <end position="293"/>
    </location>
</feature>
<dbReference type="Gene3D" id="3.90.226.10">
    <property type="entry name" value="2-enoyl-CoA Hydratase, Chain A, domain 1"/>
    <property type="match status" value="1"/>
</dbReference>
<gene>
    <name evidence="3" type="ORF">ABR82_06805</name>
</gene>
<name>A0A0R2RPY5_9BACT</name>
<evidence type="ECO:0000256" key="1">
    <source>
        <dbReference type="SAM" id="MobiDB-lite"/>
    </source>
</evidence>
<dbReference type="SMART" id="SM00245">
    <property type="entry name" value="TSPc"/>
    <property type="match status" value="1"/>
</dbReference>
<dbReference type="EMBL" id="LIBO01000116">
    <property type="protein sequence ID" value="KRO62186.1"/>
    <property type="molecule type" value="Genomic_DNA"/>
</dbReference>
<comment type="caution">
    <text evidence="3">The sequence shown here is derived from an EMBL/GenBank/DDBJ whole genome shotgun (WGS) entry which is preliminary data.</text>
</comment>
<accession>A0A0R2RPY5</accession>
<evidence type="ECO:0000313" key="4">
    <source>
        <dbReference type="Proteomes" id="UP000051269"/>
    </source>
</evidence>
<dbReference type="InterPro" id="IPR005151">
    <property type="entry name" value="Tail-specific_protease"/>
</dbReference>
<evidence type="ECO:0000259" key="2">
    <source>
        <dbReference type="SMART" id="SM00245"/>
    </source>
</evidence>
<evidence type="ECO:0000313" key="3">
    <source>
        <dbReference type="EMBL" id="KRO62186.1"/>
    </source>
</evidence>
<dbReference type="Proteomes" id="UP000051269">
    <property type="component" value="Unassembled WGS sequence"/>
</dbReference>
<dbReference type="AlphaFoldDB" id="A0A0R2RPY5"/>
<proteinExistence type="predicted"/>